<keyword evidence="7" id="KW-1185">Reference proteome</keyword>
<reference evidence="6 7" key="1">
    <citation type="submission" date="2016-11" db="EMBL/GenBank/DDBJ databases">
        <authorList>
            <person name="Jaros S."/>
            <person name="Januszkiewicz K."/>
            <person name="Wedrychowicz H."/>
        </authorList>
    </citation>
    <scope>NUCLEOTIDE SEQUENCE [LARGE SCALE GENOMIC DNA]</scope>
    <source>
        <strain evidence="6 7">DSM 19557</strain>
    </source>
</reference>
<dbReference type="GO" id="GO:0032300">
    <property type="term" value="C:mismatch repair complex"/>
    <property type="evidence" value="ECO:0007669"/>
    <property type="project" value="InterPro"/>
</dbReference>
<dbReference type="Pfam" id="PF01119">
    <property type="entry name" value="DNA_mis_repair"/>
    <property type="match status" value="1"/>
</dbReference>
<dbReference type="NCBIfam" id="TIGR00585">
    <property type="entry name" value="mutl"/>
    <property type="match status" value="1"/>
</dbReference>
<dbReference type="InterPro" id="IPR042120">
    <property type="entry name" value="MutL_C_dimsub"/>
</dbReference>
<dbReference type="CDD" id="cd16926">
    <property type="entry name" value="HATPase_MutL-MLH-PMS-like"/>
    <property type="match status" value="1"/>
</dbReference>
<dbReference type="RefSeq" id="WP_079654337.1">
    <property type="nucleotide sequence ID" value="NZ_LT670846.1"/>
</dbReference>
<dbReference type="Gene3D" id="3.30.230.10">
    <property type="match status" value="1"/>
</dbReference>
<accession>A0A1M6SZY9</accession>
<gene>
    <name evidence="6" type="ORF">SAMN05444391_1233</name>
</gene>
<evidence type="ECO:0000313" key="6">
    <source>
        <dbReference type="EMBL" id="SHK50118.1"/>
    </source>
</evidence>
<dbReference type="InterPro" id="IPR013507">
    <property type="entry name" value="DNA_mismatch_S5_2-like"/>
</dbReference>
<dbReference type="Pfam" id="PF13589">
    <property type="entry name" value="HATPase_c_3"/>
    <property type="match status" value="1"/>
</dbReference>
<dbReference type="InterPro" id="IPR020568">
    <property type="entry name" value="Ribosomal_Su5_D2-typ_SF"/>
</dbReference>
<dbReference type="InterPro" id="IPR037198">
    <property type="entry name" value="MutL_C_sf"/>
</dbReference>
<dbReference type="PANTHER" id="PTHR10073">
    <property type="entry name" value="DNA MISMATCH REPAIR PROTEIN MLH, PMS, MUTL"/>
    <property type="match status" value="1"/>
</dbReference>
<keyword evidence="4" id="KW-0234">DNA repair</keyword>
<evidence type="ECO:0000256" key="2">
    <source>
        <dbReference type="ARBA" id="ARBA00021975"/>
    </source>
</evidence>
<comment type="similarity">
    <text evidence="1">Belongs to the DNA mismatch repair MutL/HexB family.</text>
</comment>
<dbReference type="PROSITE" id="PS00058">
    <property type="entry name" value="DNA_MISMATCH_REPAIR_1"/>
    <property type="match status" value="1"/>
</dbReference>
<dbReference type="InterPro" id="IPR036890">
    <property type="entry name" value="HATPase_C_sf"/>
</dbReference>
<dbReference type="Gene3D" id="3.30.565.10">
    <property type="entry name" value="Histidine kinase-like ATPase, C-terminal domain"/>
    <property type="match status" value="1"/>
</dbReference>
<evidence type="ECO:0000256" key="4">
    <source>
        <dbReference type="ARBA" id="ARBA00023204"/>
    </source>
</evidence>
<feature type="domain" description="DNA mismatch repair protein S5" evidence="5">
    <location>
        <begin position="208"/>
        <end position="307"/>
    </location>
</feature>
<protein>
    <recommendedName>
        <fullName evidence="2">DNA mismatch repair protein MutL</fullName>
    </recommendedName>
</protein>
<organism evidence="6 7">
    <name type="scientific">Thermocrinis minervae</name>
    <dbReference type="NCBI Taxonomy" id="381751"/>
    <lineage>
        <taxon>Bacteria</taxon>
        <taxon>Pseudomonadati</taxon>
        <taxon>Aquificota</taxon>
        <taxon>Aquificia</taxon>
        <taxon>Aquificales</taxon>
        <taxon>Aquificaceae</taxon>
        <taxon>Thermocrinis</taxon>
    </lineage>
</organism>
<dbReference type="SMART" id="SM01340">
    <property type="entry name" value="DNA_mis_repair"/>
    <property type="match status" value="1"/>
</dbReference>
<dbReference type="SUPFAM" id="SSF55874">
    <property type="entry name" value="ATPase domain of HSP90 chaperone/DNA topoisomerase II/histidine kinase"/>
    <property type="match status" value="1"/>
</dbReference>
<dbReference type="EMBL" id="LT670846">
    <property type="protein sequence ID" value="SHK50118.1"/>
    <property type="molecule type" value="Genomic_DNA"/>
</dbReference>
<dbReference type="CDD" id="cd00782">
    <property type="entry name" value="MutL_Trans"/>
    <property type="match status" value="1"/>
</dbReference>
<dbReference type="SUPFAM" id="SSF118116">
    <property type="entry name" value="DNA mismatch repair protein MutL"/>
    <property type="match status" value="1"/>
</dbReference>
<dbReference type="InterPro" id="IPR014762">
    <property type="entry name" value="DNA_mismatch_repair_CS"/>
</dbReference>
<dbReference type="InterPro" id="IPR038973">
    <property type="entry name" value="MutL/Mlh/Pms-like"/>
</dbReference>
<dbReference type="GO" id="GO:0006298">
    <property type="term" value="P:mismatch repair"/>
    <property type="evidence" value="ECO:0007669"/>
    <property type="project" value="InterPro"/>
</dbReference>
<evidence type="ECO:0000256" key="3">
    <source>
        <dbReference type="ARBA" id="ARBA00022763"/>
    </source>
</evidence>
<dbReference type="PANTHER" id="PTHR10073:SF12">
    <property type="entry name" value="DNA MISMATCH REPAIR PROTEIN MLH1"/>
    <property type="match status" value="1"/>
</dbReference>
<dbReference type="STRING" id="381751.SAMN05444391_1233"/>
<dbReference type="AlphaFoldDB" id="A0A1M6SZY9"/>
<name>A0A1M6SZY9_9AQUI</name>
<dbReference type="Gene3D" id="3.30.1540.20">
    <property type="entry name" value="MutL, C-terminal domain, dimerisation subdomain"/>
    <property type="match status" value="1"/>
</dbReference>
<evidence type="ECO:0000259" key="5">
    <source>
        <dbReference type="SMART" id="SM01340"/>
    </source>
</evidence>
<dbReference type="InterPro" id="IPR002099">
    <property type="entry name" value="MutL/Mlh/PMS"/>
</dbReference>
<dbReference type="SUPFAM" id="SSF54211">
    <property type="entry name" value="Ribosomal protein S5 domain 2-like"/>
    <property type="match status" value="1"/>
</dbReference>
<dbReference type="FunFam" id="3.30.565.10:FF:000003">
    <property type="entry name" value="DNA mismatch repair endonuclease MutL"/>
    <property type="match status" value="1"/>
</dbReference>
<evidence type="ECO:0000313" key="7">
    <source>
        <dbReference type="Proteomes" id="UP000189810"/>
    </source>
</evidence>
<dbReference type="GO" id="GO:0140664">
    <property type="term" value="F:ATP-dependent DNA damage sensor activity"/>
    <property type="evidence" value="ECO:0007669"/>
    <property type="project" value="InterPro"/>
</dbReference>
<dbReference type="Proteomes" id="UP000189810">
    <property type="component" value="Chromosome I"/>
</dbReference>
<dbReference type="GO" id="GO:0030983">
    <property type="term" value="F:mismatched DNA binding"/>
    <property type="evidence" value="ECO:0007669"/>
    <property type="project" value="InterPro"/>
</dbReference>
<dbReference type="GO" id="GO:0016887">
    <property type="term" value="F:ATP hydrolysis activity"/>
    <property type="evidence" value="ECO:0007669"/>
    <property type="project" value="InterPro"/>
</dbReference>
<proteinExistence type="inferred from homology"/>
<dbReference type="OrthoDB" id="9763467at2"/>
<dbReference type="InterPro" id="IPR014721">
    <property type="entry name" value="Ribsml_uS5_D2-typ_fold_subgr"/>
</dbReference>
<evidence type="ECO:0000256" key="1">
    <source>
        <dbReference type="ARBA" id="ARBA00006082"/>
    </source>
</evidence>
<dbReference type="GO" id="GO:0005524">
    <property type="term" value="F:ATP binding"/>
    <property type="evidence" value="ECO:0007669"/>
    <property type="project" value="InterPro"/>
</dbReference>
<sequence>MFVRELSPEVISRISAGEVLEGPTDCVKELIENSLDANASRVKVEIVKGGKRYISVLDDGTGIHPEDLPLVIRNHTTSKIASFEDIFKIPYYGFRGEALHSIASVSRLVIRSKHYTQEVCYELKAEGGRVCYVRPSACSAGTQVEVYDLFYNLPVRRKFLRKEDTERKKIVELIKVYAMARPDVSFELISDGKRVLFLPRANSYRERLEELFGERFEERLVEDQYIRVRSLISVEPSKAQVYFFVNSRPVYNRELLEFIRGRAGKAKVVIFLEVPPYLVDTNVHPKKREVKFYKEGIIKELISEAFERKHTSVLAQPKERYGEKFEVLGSIDDTIAVVRIGDFIYFFDQHLLSERENYEKGMVEDMACRSSIKAGHKLTKQQIESLVKKWFSFENKETCPHGRPLYYRIYIGDVYKKLGRSF</sequence>
<keyword evidence="3" id="KW-0227">DNA damage</keyword>